<reference evidence="4 5" key="1">
    <citation type="submission" date="2020-01" db="EMBL/GenBank/DDBJ databases">
        <title>Draft genome sequence of Aspergillus lentulus IFM 60648.</title>
        <authorList>
            <person name="Takahashi H."/>
            <person name="Yaguchi T."/>
        </authorList>
    </citation>
    <scope>NUCLEOTIDE SEQUENCE [LARGE SCALE GENOMIC DNA]</scope>
    <source>
        <strain evidence="4 5">IFM 60648</strain>
    </source>
</reference>
<feature type="repeat" description="ANK" evidence="3">
    <location>
        <begin position="51"/>
        <end position="83"/>
    </location>
</feature>
<dbReference type="Gene3D" id="1.25.40.20">
    <property type="entry name" value="Ankyrin repeat-containing domain"/>
    <property type="match status" value="1"/>
</dbReference>
<dbReference type="PANTHER" id="PTHR24171">
    <property type="entry name" value="ANKYRIN REPEAT DOMAIN-CONTAINING PROTEIN 39-RELATED"/>
    <property type="match status" value="1"/>
</dbReference>
<dbReference type="Proteomes" id="UP000465220">
    <property type="component" value="Unassembled WGS sequence"/>
</dbReference>
<sequence>MVVDVLLRHGVDPSSPNSGGIRPIHWAVTNGSIPIFKALSARGARIDIQTDGETLLHIAVRRNDQPLVETLIQLGTDVDKPDNAGRTPLTVAAGGGLLEMMELLLANGADMTIRDQRN</sequence>
<comment type="caution">
    <text evidence="4">The sequence shown here is derived from an EMBL/GenBank/DDBJ whole genome shotgun (WGS) entry which is preliminary data.</text>
</comment>
<proteinExistence type="predicted"/>
<protein>
    <submittedName>
        <fullName evidence="4">Ankyrin repeat protein</fullName>
    </submittedName>
</protein>
<dbReference type="EMBL" id="BLKI01000058">
    <property type="protein sequence ID" value="GFF87556.1"/>
    <property type="molecule type" value="Genomic_DNA"/>
</dbReference>
<feature type="repeat" description="ANK" evidence="3">
    <location>
        <begin position="84"/>
        <end position="116"/>
    </location>
</feature>
<feature type="repeat" description="ANK" evidence="3">
    <location>
        <begin position="19"/>
        <end position="51"/>
    </location>
</feature>
<evidence type="ECO:0000313" key="5">
    <source>
        <dbReference type="Proteomes" id="UP000465220"/>
    </source>
</evidence>
<keyword evidence="5" id="KW-1185">Reference proteome</keyword>
<dbReference type="InterPro" id="IPR002110">
    <property type="entry name" value="Ankyrin_rpt"/>
</dbReference>
<dbReference type="PROSITE" id="PS50297">
    <property type="entry name" value="ANK_REP_REGION"/>
    <property type="match status" value="3"/>
</dbReference>
<dbReference type="SUPFAM" id="SSF48403">
    <property type="entry name" value="Ankyrin repeat"/>
    <property type="match status" value="1"/>
</dbReference>
<dbReference type="InterPro" id="IPR036770">
    <property type="entry name" value="Ankyrin_rpt-contain_sf"/>
</dbReference>
<dbReference type="Pfam" id="PF12796">
    <property type="entry name" value="Ank_2"/>
    <property type="match status" value="1"/>
</dbReference>
<evidence type="ECO:0000256" key="2">
    <source>
        <dbReference type="ARBA" id="ARBA00023043"/>
    </source>
</evidence>
<dbReference type="SMART" id="SM00248">
    <property type="entry name" value="ANK"/>
    <property type="match status" value="3"/>
</dbReference>
<dbReference type="PROSITE" id="PS50088">
    <property type="entry name" value="ANK_REPEAT"/>
    <property type="match status" value="3"/>
</dbReference>
<accession>A0ABQ1AT00</accession>
<evidence type="ECO:0000256" key="1">
    <source>
        <dbReference type="ARBA" id="ARBA00022737"/>
    </source>
</evidence>
<keyword evidence="1" id="KW-0677">Repeat</keyword>
<organism evidence="4 5">
    <name type="scientific">Aspergillus lentulus</name>
    <dbReference type="NCBI Taxonomy" id="293939"/>
    <lineage>
        <taxon>Eukaryota</taxon>
        <taxon>Fungi</taxon>
        <taxon>Dikarya</taxon>
        <taxon>Ascomycota</taxon>
        <taxon>Pezizomycotina</taxon>
        <taxon>Eurotiomycetes</taxon>
        <taxon>Eurotiomycetidae</taxon>
        <taxon>Eurotiales</taxon>
        <taxon>Aspergillaceae</taxon>
        <taxon>Aspergillus</taxon>
        <taxon>Aspergillus subgen. Fumigati</taxon>
    </lineage>
</organism>
<evidence type="ECO:0000256" key="3">
    <source>
        <dbReference type="PROSITE-ProRule" id="PRU00023"/>
    </source>
</evidence>
<gene>
    <name evidence="4" type="ORF">IFM60648_08086</name>
</gene>
<evidence type="ECO:0000313" key="4">
    <source>
        <dbReference type="EMBL" id="GFF87556.1"/>
    </source>
</evidence>
<keyword evidence="2 3" id="KW-0040">ANK repeat</keyword>
<name>A0ABQ1AT00_ASPLE</name>